<accession>A0A1R3ISK0</accession>
<comment type="caution">
    <text evidence="1">The sequence shown here is derived from an EMBL/GenBank/DDBJ whole genome shotgun (WGS) entry which is preliminary data.</text>
</comment>
<keyword evidence="2" id="KW-1185">Reference proteome</keyword>
<evidence type="ECO:0000313" key="1">
    <source>
        <dbReference type="EMBL" id="OMO85558.1"/>
    </source>
</evidence>
<dbReference type="Proteomes" id="UP000188268">
    <property type="component" value="Unassembled WGS sequence"/>
</dbReference>
<dbReference type="AlphaFoldDB" id="A0A1R3ISK0"/>
<evidence type="ECO:0008006" key="3">
    <source>
        <dbReference type="Google" id="ProtNLM"/>
    </source>
</evidence>
<dbReference type="Gramene" id="OMO85558">
    <property type="protein sequence ID" value="OMO85558"/>
    <property type="gene ID" value="CCACVL1_10107"/>
</dbReference>
<proteinExistence type="predicted"/>
<reference evidence="1 2" key="1">
    <citation type="submission" date="2013-09" db="EMBL/GenBank/DDBJ databases">
        <title>Corchorus capsularis genome sequencing.</title>
        <authorList>
            <person name="Alam M."/>
            <person name="Haque M.S."/>
            <person name="Islam M.S."/>
            <person name="Emdad E.M."/>
            <person name="Islam M.M."/>
            <person name="Ahmed B."/>
            <person name="Halim A."/>
            <person name="Hossen Q.M.M."/>
            <person name="Hossain M.Z."/>
            <person name="Ahmed R."/>
            <person name="Khan M.M."/>
            <person name="Islam R."/>
            <person name="Rashid M.M."/>
            <person name="Khan S.A."/>
            <person name="Rahman M.S."/>
            <person name="Alam M."/>
        </authorList>
    </citation>
    <scope>NUCLEOTIDE SEQUENCE [LARGE SCALE GENOMIC DNA]</scope>
    <source>
        <strain evidence="2">cv. CVL-1</strain>
        <tissue evidence="1">Whole seedling</tissue>
    </source>
</reference>
<name>A0A1R3ISK0_COCAP</name>
<dbReference type="OrthoDB" id="1031575at2759"/>
<dbReference type="EMBL" id="AWWV01009584">
    <property type="protein sequence ID" value="OMO85558.1"/>
    <property type="molecule type" value="Genomic_DNA"/>
</dbReference>
<protein>
    <recommendedName>
        <fullName evidence="3">X8 domain-containing protein</fullName>
    </recommendedName>
</protein>
<sequence length="100" mass="10432">MMRKAQKGGGGMSGDGALVCDDGVYAFNGYYLKHDMTDNACSFSDTAALTSLIPSHGDRKFPSSKTGNNSNISETIIGGMVMGPNAADLSASLPISILYF</sequence>
<organism evidence="1 2">
    <name type="scientific">Corchorus capsularis</name>
    <name type="common">Jute</name>
    <dbReference type="NCBI Taxonomy" id="210143"/>
    <lineage>
        <taxon>Eukaryota</taxon>
        <taxon>Viridiplantae</taxon>
        <taxon>Streptophyta</taxon>
        <taxon>Embryophyta</taxon>
        <taxon>Tracheophyta</taxon>
        <taxon>Spermatophyta</taxon>
        <taxon>Magnoliopsida</taxon>
        <taxon>eudicotyledons</taxon>
        <taxon>Gunneridae</taxon>
        <taxon>Pentapetalae</taxon>
        <taxon>rosids</taxon>
        <taxon>malvids</taxon>
        <taxon>Malvales</taxon>
        <taxon>Malvaceae</taxon>
        <taxon>Grewioideae</taxon>
        <taxon>Apeibeae</taxon>
        <taxon>Corchorus</taxon>
    </lineage>
</organism>
<evidence type="ECO:0000313" key="2">
    <source>
        <dbReference type="Proteomes" id="UP000188268"/>
    </source>
</evidence>
<gene>
    <name evidence="1" type="ORF">CCACVL1_10107</name>
</gene>